<evidence type="ECO:0000313" key="18">
    <source>
        <dbReference type="Proteomes" id="UP000036681"/>
    </source>
</evidence>
<dbReference type="SMART" id="SM00249">
    <property type="entry name" value="PHD"/>
    <property type="match status" value="2"/>
</dbReference>
<evidence type="ECO:0000256" key="4">
    <source>
        <dbReference type="ARBA" id="ARBA00022679"/>
    </source>
</evidence>
<feature type="domain" description="PHD-type" evidence="16">
    <location>
        <begin position="290"/>
        <end position="344"/>
    </location>
</feature>
<evidence type="ECO:0000256" key="2">
    <source>
        <dbReference type="ARBA" id="ARBA00010107"/>
    </source>
</evidence>
<feature type="compositionally biased region" description="Basic residues" evidence="15">
    <location>
        <begin position="109"/>
        <end position="129"/>
    </location>
</feature>
<dbReference type="CDD" id="cd15489">
    <property type="entry name" value="PHD_SF"/>
    <property type="match status" value="1"/>
</dbReference>
<dbReference type="Gene3D" id="3.40.630.30">
    <property type="match status" value="1"/>
</dbReference>
<keyword evidence="4" id="KW-0808">Transferase</keyword>
<accession>A0A9J2P1U4</accession>
<dbReference type="InterPro" id="IPR013083">
    <property type="entry name" value="Znf_RING/FYVE/PHD"/>
</dbReference>
<evidence type="ECO:0000256" key="14">
    <source>
        <dbReference type="SAM" id="Coils"/>
    </source>
</evidence>
<keyword evidence="5" id="KW-0479">Metal-binding</keyword>
<dbReference type="Gene3D" id="1.10.10.10">
    <property type="entry name" value="Winged helix-like DNA-binding domain superfamily/Winged helix DNA-binding domain"/>
    <property type="match status" value="1"/>
</dbReference>
<dbReference type="Gene3D" id="3.30.60.60">
    <property type="entry name" value="N-acetyl transferase-like"/>
    <property type="match status" value="1"/>
</dbReference>
<dbReference type="SUPFAM" id="SSF55729">
    <property type="entry name" value="Acyl-CoA N-acyltransferases (Nat)"/>
    <property type="match status" value="1"/>
</dbReference>
<dbReference type="InterPro" id="IPR001965">
    <property type="entry name" value="Znf_PHD"/>
</dbReference>
<feature type="region of interest" description="Disordered" evidence="15">
    <location>
        <begin position="158"/>
        <end position="221"/>
    </location>
</feature>
<keyword evidence="9" id="KW-0007">Acetylation</keyword>
<proteinExistence type="inferred from homology"/>
<name>A0A9J2P1U4_ASCLU</name>
<dbReference type="Gene3D" id="3.30.40.10">
    <property type="entry name" value="Zinc/RING finger domain, C3HC4 (zinc finger)"/>
    <property type="match status" value="2"/>
</dbReference>
<feature type="compositionally biased region" description="Low complexity" evidence="15">
    <location>
        <begin position="370"/>
        <end position="379"/>
    </location>
</feature>
<keyword evidence="6 12" id="KW-0863">Zinc-finger</keyword>
<evidence type="ECO:0000259" key="16">
    <source>
        <dbReference type="PROSITE" id="PS50016"/>
    </source>
</evidence>
<evidence type="ECO:0000256" key="11">
    <source>
        <dbReference type="PIRSR" id="PIRSR602717-51"/>
    </source>
</evidence>
<dbReference type="AlphaFoldDB" id="A0A9J2P1U4"/>
<feature type="region of interest" description="Disordered" evidence="15">
    <location>
        <begin position="23"/>
        <end position="42"/>
    </location>
</feature>
<dbReference type="InterPro" id="IPR019787">
    <property type="entry name" value="Znf_PHD-finger"/>
</dbReference>
<dbReference type="InterPro" id="IPR040706">
    <property type="entry name" value="Zf-MYST"/>
</dbReference>
<evidence type="ECO:0000256" key="13">
    <source>
        <dbReference type="RuleBase" id="RU361211"/>
    </source>
</evidence>
<evidence type="ECO:0000256" key="6">
    <source>
        <dbReference type="ARBA" id="ARBA00022771"/>
    </source>
</evidence>
<comment type="catalytic activity">
    <reaction evidence="13">
        <text>L-lysyl-[protein] + acetyl-CoA = N(6)-acetyl-L-lysyl-[protein] + CoA + H(+)</text>
        <dbReference type="Rhea" id="RHEA:45948"/>
        <dbReference type="Rhea" id="RHEA-COMP:9752"/>
        <dbReference type="Rhea" id="RHEA-COMP:10731"/>
        <dbReference type="ChEBI" id="CHEBI:15378"/>
        <dbReference type="ChEBI" id="CHEBI:29969"/>
        <dbReference type="ChEBI" id="CHEBI:57287"/>
        <dbReference type="ChEBI" id="CHEBI:57288"/>
        <dbReference type="ChEBI" id="CHEBI:61930"/>
        <dbReference type="EC" id="2.3.1.48"/>
    </reaction>
</comment>
<keyword evidence="10 13" id="KW-0539">Nucleus</keyword>
<dbReference type="Pfam" id="PF01853">
    <property type="entry name" value="MOZ_SAS"/>
    <property type="match status" value="1"/>
</dbReference>
<dbReference type="InterPro" id="IPR036388">
    <property type="entry name" value="WH-like_DNA-bd_sf"/>
</dbReference>
<comment type="subcellular location">
    <subcellularLocation>
        <location evidence="1 13">Nucleus</location>
    </subcellularLocation>
</comment>
<evidence type="ECO:0000256" key="5">
    <source>
        <dbReference type="ARBA" id="ARBA00022723"/>
    </source>
</evidence>
<keyword evidence="18" id="KW-1185">Reference proteome</keyword>
<dbReference type="InterPro" id="IPR016181">
    <property type="entry name" value="Acyl_CoA_acyltransferase"/>
</dbReference>
<evidence type="ECO:0000256" key="1">
    <source>
        <dbReference type="ARBA" id="ARBA00004123"/>
    </source>
</evidence>
<dbReference type="EC" id="2.3.1.48" evidence="3 13"/>
<evidence type="ECO:0000256" key="10">
    <source>
        <dbReference type="ARBA" id="ARBA00023242"/>
    </source>
</evidence>
<dbReference type="InterPro" id="IPR050603">
    <property type="entry name" value="MYST_HAT"/>
</dbReference>
<feature type="compositionally biased region" description="Basic and acidic residues" evidence="15">
    <location>
        <begin position="205"/>
        <end position="220"/>
    </location>
</feature>
<keyword evidence="14" id="KW-0175">Coiled coil</keyword>
<organism evidence="18 19">
    <name type="scientific">Ascaris lumbricoides</name>
    <name type="common">Giant roundworm</name>
    <dbReference type="NCBI Taxonomy" id="6252"/>
    <lineage>
        <taxon>Eukaryota</taxon>
        <taxon>Metazoa</taxon>
        <taxon>Ecdysozoa</taxon>
        <taxon>Nematoda</taxon>
        <taxon>Chromadorea</taxon>
        <taxon>Rhabditida</taxon>
        <taxon>Spirurina</taxon>
        <taxon>Ascaridomorpha</taxon>
        <taxon>Ascaridoidea</taxon>
        <taxon>Ascarididae</taxon>
        <taxon>Ascaris</taxon>
    </lineage>
</organism>
<feature type="compositionally biased region" description="Basic and acidic residues" evidence="15">
    <location>
        <begin position="31"/>
        <end position="42"/>
    </location>
</feature>
<dbReference type="GO" id="GO:0003712">
    <property type="term" value="F:transcription coregulator activity"/>
    <property type="evidence" value="ECO:0007669"/>
    <property type="project" value="TreeGrafter"/>
</dbReference>
<dbReference type="Proteomes" id="UP000036681">
    <property type="component" value="Unplaced"/>
</dbReference>
<evidence type="ECO:0000256" key="12">
    <source>
        <dbReference type="PROSITE-ProRule" id="PRU00146"/>
    </source>
</evidence>
<dbReference type="InterPro" id="IPR002717">
    <property type="entry name" value="HAT_MYST-type"/>
</dbReference>
<evidence type="ECO:0000256" key="15">
    <source>
        <dbReference type="SAM" id="MobiDB-lite"/>
    </source>
</evidence>
<dbReference type="Pfam" id="PF17772">
    <property type="entry name" value="zf-MYST"/>
    <property type="match status" value="1"/>
</dbReference>
<evidence type="ECO:0000259" key="17">
    <source>
        <dbReference type="PROSITE" id="PS51726"/>
    </source>
</evidence>
<dbReference type="GO" id="GO:0005634">
    <property type="term" value="C:nucleus"/>
    <property type="evidence" value="ECO:0007669"/>
    <property type="project" value="UniProtKB-SubCell"/>
</dbReference>
<keyword evidence="7" id="KW-0862">Zinc</keyword>
<evidence type="ECO:0000313" key="19">
    <source>
        <dbReference type="WBParaSite" id="ALUE_0000380501-mRNA-1"/>
    </source>
</evidence>
<dbReference type="GO" id="GO:0004402">
    <property type="term" value="F:histone acetyltransferase activity"/>
    <property type="evidence" value="ECO:0007669"/>
    <property type="project" value="InterPro"/>
</dbReference>
<dbReference type="PANTHER" id="PTHR10615">
    <property type="entry name" value="HISTONE ACETYLTRANSFERASE"/>
    <property type="match status" value="1"/>
</dbReference>
<dbReference type="GO" id="GO:0008270">
    <property type="term" value="F:zinc ion binding"/>
    <property type="evidence" value="ECO:0007669"/>
    <property type="project" value="UniProtKB-KW"/>
</dbReference>
<dbReference type="InterPro" id="IPR011011">
    <property type="entry name" value="Znf_FYVE_PHD"/>
</dbReference>
<dbReference type="PROSITE" id="PS50016">
    <property type="entry name" value="ZF_PHD_2"/>
    <property type="match status" value="2"/>
</dbReference>
<dbReference type="SUPFAM" id="SSF57903">
    <property type="entry name" value="FYVE/PHD zinc finger"/>
    <property type="match status" value="2"/>
</dbReference>
<feature type="domain" description="PHD-type" evidence="16">
    <location>
        <begin position="239"/>
        <end position="293"/>
    </location>
</feature>
<feature type="coiled-coil region" evidence="14">
    <location>
        <begin position="397"/>
        <end position="424"/>
    </location>
</feature>
<feature type="region of interest" description="Disordered" evidence="15">
    <location>
        <begin position="50"/>
        <end position="145"/>
    </location>
</feature>
<comment type="similarity">
    <text evidence="2 13">Belongs to the MYST (SAS/MOZ) family.</text>
</comment>
<feature type="compositionally biased region" description="Basic and acidic residues" evidence="15">
    <location>
        <begin position="93"/>
        <end position="102"/>
    </location>
</feature>
<dbReference type="WBParaSite" id="ALUE_0000380501-mRNA-1">
    <property type="protein sequence ID" value="ALUE_0000380501-mRNA-1"/>
    <property type="gene ID" value="ALUE_0000380501"/>
</dbReference>
<dbReference type="SMART" id="SM00184">
    <property type="entry name" value="RING"/>
    <property type="match status" value="2"/>
</dbReference>
<evidence type="ECO:0000256" key="8">
    <source>
        <dbReference type="ARBA" id="ARBA00022853"/>
    </source>
</evidence>
<dbReference type="PANTHER" id="PTHR10615:SF161">
    <property type="entry name" value="HISTONE ACETYLTRANSFERASE KAT7"/>
    <property type="match status" value="1"/>
</dbReference>
<feature type="region of interest" description="Disordered" evidence="15">
    <location>
        <begin position="426"/>
        <end position="449"/>
    </location>
</feature>
<dbReference type="PROSITE" id="PS51726">
    <property type="entry name" value="MYST_HAT"/>
    <property type="match status" value="1"/>
</dbReference>
<dbReference type="GO" id="GO:0003682">
    <property type="term" value="F:chromatin binding"/>
    <property type="evidence" value="ECO:0007669"/>
    <property type="project" value="TreeGrafter"/>
</dbReference>
<dbReference type="InterPro" id="IPR001841">
    <property type="entry name" value="Znf_RING"/>
</dbReference>
<dbReference type="GO" id="GO:0000785">
    <property type="term" value="C:chromatin"/>
    <property type="evidence" value="ECO:0007669"/>
    <property type="project" value="TreeGrafter"/>
</dbReference>
<dbReference type="GO" id="GO:0006357">
    <property type="term" value="P:regulation of transcription by RNA polymerase II"/>
    <property type="evidence" value="ECO:0007669"/>
    <property type="project" value="TreeGrafter"/>
</dbReference>
<sequence length="792" mass="89084">MSSNTRKKPADQVAAPEHLATTKISLATESATHEYGDQPVKVERRITRSLGAAEEISVDADLPKRKKTGVGKSQAQKQEVVAGDDQMGVTNKDGNEKEDHESTGAQKKGGPKKNKLKSARSEKKKRKHEKEHESSNATDQKPGLQSVSKLVAQNRETACVDAGDQSEASNDEAAKKLLQSPPMKTRAWTRMRLGLENGGTGEPGAGDHSETSNDVADKNVLHSPPIKTRAWTRMRRRLIPHCHVCKGDSDGLKRCCSCRVLYHLQCLEYSAEHASLIAETRKDDWLCPKCTFCTVCAEYISDRENVQCLMCDRAYHGACRPHAEGNSESFDPTKPFYCPECASKKSCNIKNEEMESLTTNDESENGDGGTQSTETSSSSDRIKRREINSLWFVPHVKAYIQEERDEINDRIKQYAERVKKQRALGLGKGANRPGTSRMKLKGMSESSSDDEGMFAQLQTSKPGKDGVGRGGVQMYSAPIDYALFVEAKKRLSEDLRESSEHVKTGREQWIHFAGYEMQAVNLSPFPAEFTYSPHLYMCAFCLKAANLAPRYNFHMKYCDWWHPPGNQIYKEGKLAFWEVDGANEPKYCRRLCLLAILFLPSKVAYREVEAFTFYVLTELTRDGYQLAGYFSKEKESIQNNNLSCLLVLPYAQRSGYGKMLIDLSYKLSLREKKIGGPEHPLSDLGLITYRSYWKAAIVSCIRQRYGRRNITVKEISDDTGIHAKDIVPTLAVYNLLKLSVGNFYINVKKICRLPLRSFRHRIVHDEKLMWKPGANDGQDFDATGPCPDRSYA</sequence>
<evidence type="ECO:0000256" key="3">
    <source>
        <dbReference type="ARBA" id="ARBA00013184"/>
    </source>
</evidence>
<feature type="active site" description="Proton donor/acceptor" evidence="11">
    <location>
        <position position="678"/>
    </location>
</feature>
<evidence type="ECO:0000256" key="9">
    <source>
        <dbReference type="ARBA" id="ARBA00022990"/>
    </source>
</evidence>
<evidence type="ECO:0000256" key="7">
    <source>
        <dbReference type="ARBA" id="ARBA00022833"/>
    </source>
</evidence>
<reference evidence="19" key="1">
    <citation type="submission" date="2023-03" db="UniProtKB">
        <authorList>
            <consortium name="WormBaseParasite"/>
        </authorList>
    </citation>
    <scope>IDENTIFICATION</scope>
</reference>
<keyword evidence="8" id="KW-0156">Chromatin regulator</keyword>
<feature type="domain" description="MYST-type HAT" evidence="17">
    <location>
        <begin position="502"/>
        <end position="772"/>
    </location>
</feature>
<protein>
    <recommendedName>
        <fullName evidence="3 13">Histone acetyltransferase</fullName>
        <ecNumber evidence="3 13">2.3.1.48</ecNumber>
    </recommendedName>
</protein>
<feature type="region of interest" description="Disordered" evidence="15">
    <location>
        <begin position="355"/>
        <end position="381"/>
    </location>
</feature>